<dbReference type="Proteomes" id="UP000257127">
    <property type="component" value="Unassembled WGS sequence"/>
</dbReference>
<evidence type="ECO:0000313" key="1">
    <source>
        <dbReference type="EMBL" id="RFC55075.1"/>
    </source>
</evidence>
<dbReference type="AlphaFoldDB" id="A0A3E1EZU8"/>
<keyword evidence="2" id="KW-1185">Reference proteome</keyword>
<gene>
    <name evidence="1" type="ORF">DXU93_04440</name>
</gene>
<dbReference type="PROSITE" id="PS51257">
    <property type="entry name" value="PROKAR_LIPOPROTEIN"/>
    <property type="match status" value="1"/>
</dbReference>
<proteinExistence type="predicted"/>
<comment type="caution">
    <text evidence="1">The sequence shown here is derived from an EMBL/GenBank/DDBJ whole genome shotgun (WGS) entry which is preliminary data.</text>
</comment>
<dbReference type="EMBL" id="QURB01000002">
    <property type="protein sequence ID" value="RFC55075.1"/>
    <property type="molecule type" value="Genomic_DNA"/>
</dbReference>
<dbReference type="RefSeq" id="WP_116880054.1">
    <property type="nucleotide sequence ID" value="NZ_QURB01000002.1"/>
</dbReference>
<accession>A0A3E1EZU8</accession>
<name>A0A3E1EZU8_9FLAO</name>
<evidence type="ECO:0000313" key="2">
    <source>
        <dbReference type="Proteomes" id="UP000257127"/>
    </source>
</evidence>
<protein>
    <submittedName>
        <fullName evidence="1">Uncharacterized protein</fullName>
    </submittedName>
</protein>
<reference evidence="1 2" key="1">
    <citation type="submission" date="2018-08" db="EMBL/GenBank/DDBJ databases">
        <title>The draft genome squence of Brumimicrobium sp. N62.</title>
        <authorList>
            <person name="Du Z.-J."/>
            <person name="Luo H.-R."/>
        </authorList>
    </citation>
    <scope>NUCLEOTIDE SEQUENCE [LARGE SCALE GENOMIC DNA]</scope>
    <source>
        <strain evidence="1 2">N62</strain>
    </source>
</reference>
<sequence>MKKILFLILCLITVFYSCDNNHEKKASEKMRIKDYTDTTINYKDTSIIIIDSNYQDNLIEYKNITSFEESIWETLYFKKGIGLLNTKMKFDKFKTDGPVYFFSDKGRLKRKAYYTTDSLRDNSLVENIEYKENGEINYDKSLFLSVVPTPLSDTIHVFNKSNLNLEITPHYWGATKVKMTIYLNKKKRGYVETENHQKANYRLNGLRKGVNELKIVVHASKERDVTQEMMSIRFVKVY</sequence>
<organism evidence="1 2">
    <name type="scientific">Brumimicrobium aurantiacum</name>
    <dbReference type="NCBI Taxonomy" id="1737063"/>
    <lineage>
        <taxon>Bacteria</taxon>
        <taxon>Pseudomonadati</taxon>
        <taxon>Bacteroidota</taxon>
        <taxon>Flavobacteriia</taxon>
        <taxon>Flavobacteriales</taxon>
        <taxon>Crocinitomicaceae</taxon>
        <taxon>Brumimicrobium</taxon>
    </lineage>
</organism>